<evidence type="ECO:0000313" key="3">
    <source>
        <dbReference type="Proteomes" id="UP000183208"/>
    </source>
</evidence>
<evidence type="ECO:0000259" key="1">
    <source>
        <dbReference type="Pfam" id="PF12684"/>
    </source>
</evidence>
<dbReference type="OrthoDB" id="3292504at2"/>
<protein>
    <recommendedName>
        <fullName evidence="1">Putative exodeoxyribonuclease 8 PDDEXK-like domain-containing protein</fullName>
    </recommendedName>
</protein>
<accession>A0A1H5JK49</accession>
<name>A0A1H5JK49_9BRAD</name>
<dbReference type="InterPro" id="IPR024432">
    <property type="entry name" value="Put_RecE_PDDEXK-like_dom"/>
</dbReference>
<dbReference type="Proteomes" id="UP000183208">
    <property type="component" value="Unassembled WGS sequence"/>
</dbReference>
<reference evidence="2 3" key="1">
    <citation type="submission" date="2016-10" db="EMBL/GenBank/DDBJ databases">
        <authorList>
            <person name="de Groot N.N."/>
        </authorList>
    </citation>
    <scope>NUCLEOTIDE SEQUENCE [LARGE SCALE GENOMIC DNA]</scope>
    <source>
        <strain evidence="2 3">GAS522</strain>
    </source>
</reference>
<evidence type="ECO:0000313" key="2">
    <source>
        <dbReference type="EMBL" id="SEE52617.1"/>
    </source>
</evidence>
<proteinExistence type="predicted"/>
<sequence>MKIDKPGIYRGISEADYRADPCPIPSFTQSLCKVIIERSPKHAWIASPRLNPQFEYDDDTKFDIGNIAHKLVLGRGKEIEVVDFEDWRTKAAKEAREDAADQGRIAVLRHQFDQASEMDEAAKVQLSRHEARSAFTGGDAEVMIAWEEDGIWFRSLIDWLHTDLRTIDDFKTSGMSMAPHVLGGRAEAAGWHIQAAFIERGLDALDAAGAGRRLFRFIGQETDPPHAVTVMHMDEHWMTMGRKKVAAGVALWRASTQANRWPGYPHKAIVPEYPGWQETKWLDREEAEFSDPAKFDPKILQAG</sequence>
<dbReference type="InterPro" id="IPR011604">
    <property type="entry name" value="PDDEXK-like_dom_sf"/>
</dbReference>
<gene>
    <name evidence="2" type="ORF">SAMN05444171_7858</name>
</gene>
<dbReference type="AlphaFoldDB" id="A0A1H5JK49"/>
<organism evidence="2 3">
    <name type="scientific">Bradyrhizobium lablabi</name>
    <dbReference type="NCBI Taxonomy" id="722472"/>
    <lineage>
        <taxon>Bacteria</taxon>
        <taxon>Pseudomonadati</taxon>
        <taxon>Pseudomonadota</taxon>
        <taxon>Alphaproteobacteria</taxon>
        <taxon>Hyphomicrobiales</taxon>
        <taxon>Nitrobacteraceae</taxon>
        <taxon>Bradyrhizobium</taxon>
    </lineage>
</organism>
<dbReference type="EMBL" id="FNTI01000001">
    <property type="protein sequence ID" value="SEE52617.1"/>
    <property type="molecule type" value="Genomic_DNA"/>
</dbReference>
<dbReference type="Pfam" id="PF12684">
    <property type="entry name" value="DUF3799"/>
    <property type="match status" value="1"/>
</dbReference>
<dbReference type="Gene3D" id="3.90.320.10">
    <property type="match status" value="1"/>
</dbReference>
<feature type="domain" description="Putative exodeoxyribonuclease 8 PDDEXK-like" evidence="1">
    <location>
        <begin position="51"/>
        <end position="265"/>
    </location>
</feature>